<feature type="region of interest" description="Disordered" evidence="1">
    <location>
        <begin position="239"/>
        <end position="267"/>
    </location>
</feature>
<name>A0A381USM0_9ZZZZ</name>
<gene>
    <name evidence="2" type="ORF">METZ01_LOCUS83934</name>
</gene>
<evidence type="ECO:0000256" key="1">
    <source>
        <dbReference type="SAM" id="MobiDB-lite"/>
    </source>
</evidence>
<protein>
    <recommendedName>
        <fullName evidence="3">Tetratricopeptide repeat protein</fullName>
    </recommendedName>
</protein>
<organism evidence="2">
    <name type="scientific">marine metagenome</name>
    <dbReference type="NCBI Taxonomy" id="408172"/>
    <lineage>
        <taxon>unclassified sequences</taxon>
        <taxon>metagenomes</taxon>
        <taxon>ecological metagenomes</taxon>
    </lineage>
</organism>
<feature type="compositionally biased region" description="Acidic residues" evidence="1">
    <location>
        <begin position="240"/>
        <end position="267"/>
    </location>
</feature>
<sequence>MDSEAIHTLGRMSLKRDLSSEAVNLALQGDWQRATEVNKAILELFADDVGAMNRLVKALIELGGYMDARAVLDQVCEIAPYNNIAKKNRARLDQLAADPTTANPGSSRKTAGTPQIFIEESGKSGTTILRNTDRNKAVLRLSASDQVVLSRERNTVNVLTLDEQLIGQVEPKLGNRLARLIDGGNKYAAAVVTVNDQGVSVIIRETFKHRSLQNVCSFPSKAKEEDRVFLNETVARFIREEEDDDDEDEDENIIDEEEMDTGWSEDE</sequence>
<evidence type="ECO:0008006" key="3">
    <source>
        <dbReference type="Google" id="ProtNLM"/>
    </source>
</evidence>
<reference evidence="2" key="1">
    <citation type="submission" date="2018-05" db="EMBL/GenBank/DDBJ databases">
        <authorList>
            <person name="Lanie J.A."/>
            <person name="Ng W.-L."/>
            <person name="Kazmierczak K.M."/>
            <person name="Andrzejewski T.M."/>
            <person name="Davidsen T.M."/>
            <person name="Wayne K.J."/>
            <person name="Tettelin H."/>
            <person name="Glass J.I."/>
            <person name="Rusch D."/>
            <person name="Podicherti R."/>
            <person name="Tsui H.-C.T."/>
            <person name="Winkler M.E."/>
        </authorList>
    </citation>
    <scope>NUCLEOTIDE SEQUENCE</scope>
</reference>
<accession>A0A381USM0</accession>
<dbReference type="EMBL" id="UINC01007040">
    <property type="protein sequence ID" value="SVA31080.1"/>
    <property type="molecule type" value="Genomic_DNA"/>
</dbReference>
<dbReference type="InterPro" id="IPR011990">
    <property type="entry name" value="TPR-like_helical_dom_sf"/>
</dbReference>
<proteinExistence type="predicted"/>
<dbReference type="AlphaFoldDB" id="A0A381USM0"/>
<dbReference type="SUPFAM" id="SSF48452">
    <property type="entry name" value="TPR-like"/>
    <property type="match status" value="1"/>
</dbReference>
<evidence type="ECO:0000313" key="2">
    <source>
        <dbReference type="EMBL" id="SVA31080.1"/>
    </source>
</evidence>
<dbReference type="Gene3D" id="1.25.40.10">
    <property type="entry name" value="Tetratricopeptide repeat domain"/>
    <property type="match status" value="1"/>
</dbReference>